<organism evidence="1 2">
    <name type="scientific">Candidatus Uhrbacteria bacterium RIFCSPHIGHO2_01_FULL_63_20</name>
    <dbReference type="NCBI Taxonomy" id="1802385"/>
    <lineage>
        <taxon>Bacteria</taxon>
        <taxon>Candidatus Uhriibacteriota</taxon>
    </lineage>
</organism>
<dbReference type="AlphaFoldDB" id="A0A1F7TMH5"/>
<reference evidence="1 2" key="1">
    <citation type="journal article" date="2016" name="Nat. Commun.">
        <title>Thousands of microbial genomes shed light on interconnected biogeochemical processes in an aquifer system.</title>
        <authorList>
            <person name="Anantharaman K."/>
            <person name="Brown C.T."/>
            <person name="Hug L.A."/>
            <person name="Sharon I."/>
            <person name="Castelle C.J."/>
            <person name="Probst A.J."/>
            <person name="Thomas B.C."/>
            <person name="Singh A."/>
            <person name="Wilkins M.J."/>
            <person name="Karaoz U."/>
            <person name="Brodie E.L."/>
            <person name="Williams K.H."/>
            <person name="Hubbard S.S."/>
            <person name="Banfield J.F."/>
        </authorList>
    </citation>
    <scope>NUCLEOTIDE SEQUENCE [LARGE SCALE GENOMIC DNA]</scope>
</reference>
<protein>
    <submittedName>
        <fullName evidence="1">Uncharacterized protein</fullName>
    </submittedName>
</protein>
<dbReference type="Proteomes" id="UP000177885">
    <property type="component" value="Unassembled WGS sequence"/>
</dbReference>
<comment type="caution">
    <text evidence="1">The sequence shown here is derived from an EMBL/GenBank/DDBJ whole genome shotgun (WGS) entry which is preliminary data.</text>
</comment>
<proteinExistence type="predicted"/>
<dbReference type="EMBL" id="MGDT01000003">
    <property type="protein sequence ID" value="OGL67180.1"/>
    <property type="molecule type" value="Genomic_DNA"/>
</dbReference>
<dbReference type="STRING" id="1802385.A2856_03915"/>
<name>A0A1F7TMH5_9BACT</name>
<accession>A0A1F7TMH5</accession>
<sequence>MQMKSVPITQAVLDKIDRQRQGPMPPEIIKLKEEIEQQTQLGEKMYVLTGGMHPALIQGVVDMKLRLDGLYAKWLEEG</sequence>
<evidence type="ECO:0000313" key="1">
    <source>
        <dbReference type="EMBL" id="OGL67180.1"/>
    </source>
</evidence>
<evidence type="ECO:0000313" key="2">
    <source>
        <dbReference type="Proteomes" id="UP000177885"/>
    </source>
</evidence>
<gene>
    <name evidence="1" type="ORF">A2856_03915</name>
</gene>